<reference evidence="2" key="1">
    <citation type="submission" date="2021-10" db="EMBL/GenBank/DDBJ databases">
        <authorList>
            <person name="Piombo E."/>
        </authorList>
    </citation>
    <scope>NUCLEOTIDE SEQUENCE</scope>
</reference>
<comment type="caution">
    <text evidence="2">The sequence shown here is derived from an EMBL/GenBank/DDBJ whole genome shotgun (WGS) entry which is preliminary data.</text>
</comment>
<evidence type="ECO:0000256" key="1">
    <source>
        <dbReference type="SAM" id="MobiDB-lite"/>
    </source>
</evidence>
<sequence>MPRLPDDQIQEAQGAFDAFVTRETGHPSDHAALLRFLQQQVPMSTNIKEVRDPIPDQIKRIQLIYDTKENLQKSFGDDFIGILLFGDDLIQGNDYTISERLTLLEPFLARFLQKSTVIPSNLNLSTSPHEPGAKEVNRNKSESNKALERDGKRCLVTGAIKPDVCHIIAFRLNSNPVTEPQSRHIFARILVHILPAQDGKNLMRLLFPTHQGKQVPGAWDKIWNLLTLSPQVHRYRSSCYFAFKWVGVLNPDLNAKTQTVQLEFRWMPRSIATALGDEGLGKARPQHPRKGDAFRPVNTDTMTPERMSEIIRDCMDSSSLTSTVQPKYQQPTGEYPTLVDHESFLPIKSGYIINVKEVINEDIPKMKLAIDLQYVAIRLGGMSGAADAIDSLDPQLPPRYMIRYNSEIDSVSYELYTPFPKLRVLGDEEGEEGGVDLIQAGGEPDQKKQG</sequence>
<evidence type="ECO:0000313" key="3">
    <source>
        <dbReference type="Proteomes" id="UP000696573"/>
    </source>
</evidence>
<dbReference type="Proteomes" id="UP000696573">
    <property type="component" value="Unassembled WGS sequence"/>
</dbReference>
<dbReference type="EMBL" id="CABFNQ020000717">
    <property type="protein sequence ID" value="CAH0025997.1"/>
    <property type="molecule type" value="Genomic_DNA"/>
</dbReference>
<accession>A0A9N9VGU3</accession>
<evidence type="ECO:0000313" key="2">
    <source>
        <dbReference type="EMBL" id="CAH0025997.1"/>
    </source>
</evidence>
<name>A0A9N9VGU3_9HYPO</name>
<feature type="region of interest" description="Disordered" evidence="1">
    <location>
        <begin position="279"/>
        <end position="300"/>
    </location>
</feature>
<feature type="compositionally biased region" description="Basic and acidic residues" evidence="1">
    <location>
        <begin position="131"/>
        <end position="147"/>
    </location>
</feature>
<dbReference type="AlphaFoldDB" id="A0A9N9VGU3"/>
<gene>
    <name evidence="2" type="ORF">CRHIZ90672A_00009519</name>
</gene>
<dbReference type="OrthoDB" id="5416097at2759"/>
<protein>
    <recommendedName>
        <fullName evidence="4">HNH nuclease domain-containing protein</fullName>
    </recommendedName>
</protein>
<evidence type="ECO:0008006" key="4">
    <source>
        <dbReference type="Google" id="ProtNLM"/>
    </source>
</evidence>
<feature type="region of interest" description="Disordered" evidence="1">
    <location>
        <begin position="122"/>
        <end position="147"/>
    </location>
</feature>
<organism evidence="2 3">
    <name type="scientific">Clonostachys rhizophaga</name>
    <dbReference type="NCBI Taxonomy" id="160324"/>
    <lineage>
        <taxon>Eukaryota</taxon>
        <taxon>Fungi</taxon>
        <taxon>Dikarya</taxon>
        <taxon>Ascomycota</taxon>
        <taxon>Pezizomycotina</taxon>
        <taxon>Sordariomycetes</taxon>
        <taxon>Hypocreomycetidae</taxon>
        <taxon>Hypocreales</taxon>
        <taxon>Bionectriaceae</taxon>
        <taxon>Clonostachys</taxon>
    </lineage>
</organism>
<proteinExistence type="predicted"/>
<keyword evidence="3" id="KW-1185">Reference proteome</keyword>